<dbReference type="Gene3D" id="3.40.50.150">
    <property type="entry name" value="Vaccinia Virus protein VP39"/>
    <property type="match status" value="1"/>
</dbReference>
<protein>
    <recommendedName>
        <fullName evidence="1">Methyltransferase type 11 domain-containing protein</fullName>
    </recommendedName>
</protein>
<dbReference type="Pfam" id="PF08241">
    <property type="entry name" value="Methyltransf_11"/>
    <property type="match status" value="1"/>
</dbReference>
<feature type="domain" description="Methyltransferase type 11" evidence="1">
    <location>
        <begin position="102"/>
        <end position="176"/>
    </location>
</feature>
<comment type="caution">
    <text evidence="2">The sequence shown here is derived from an EMBL/GenBank/DDBJ whole genome shotgun (WGS) entry which is preliminary data.</text>
</comment>
<dbReference type="SUPFAM" id="SSF53335">
    <property type="entry name" value="S-adenosyl-L-methionine-dependent methyltransferases"/>
    <property type="match status" value="1"/>
</dbReference>
<evidence type="ECO:0000259" key="1">
    <source>
        <dbReference type="Pfam" id="PF08241"/>
    </source>
</evidence>
<dbReference type="AlphaFoldDB" id="A0A1F5Z1U8"/>
<evidence type="ECO:0000313" key="2">
    <source>
        <dbReference type="EMBL" id="OGG06304.1"/>
    </source>
</evidence>
<gene>
    <name evidence="2" type="ORF">A2777_05315</name>
</gene>
<dbReference type="InterPro" id="IPR029063">
    <property type="entry name" value="SAM-dependent_MTases_sf"/>
</dbReference>
<dbReference type="Proteomes" id="UP000177354">
    <property type="component" value="Unassembled WGS sequence"/>
</dbReference>
<name>A0A1F5Z1U8_9BACT</name>
<proteinExistence type="predicted"/>
<sequence length="226" mass="25315">MSISEKLSGLPFQKGYQPEYYSGIKDWFNDIYRPLLKAKDRYHKLFPLKVFFLNAKIPADLIMEGAIESDENILLTGAGGGVSIRGAAFEIQRITAGKGKLAVIDKSSDSFLNSENIKIKFPSVEMSIADMTSLPFPSDYFDTIIGDLVYSYIDPEFRAGAVKSVARVLKPAGKVFWTVTENNVVELMDLFHQTGLQTEQRQLSSMFLLTPKPRIKNYILVTGIKT</sequence>
<evidence type="ECO:0000313" key="3">
    <source>
        <dbReference type="Proteomes" id="UP000177354"/>
    </source>
</evidence>
<reference evidence="2 3" key="1">
    <citation type="journal article" date="2016" name="Nat. Commun.">
        <title>Thousands of microbial genomes shed light on interconnected biogeochemical processes in an aquifer system.</title>
        <authorList>
            <person name="Anantharaman K."/>
            <person name="Brown C.T."/>
            <person name="Hug L.A."/>
            <person name="Sharon I."/>
            <person name="Castelle C.J."/>
            <person name="Probst A.J."/>
            <person name="Thomas B.C."/>
            <person name="Singh A."/>
            <person name="Wilkins M.J."/>
            <person name="Karaoz U."/>
            <person name="Brodie E.L."/>
            <person name="Williams K.H."/>
            <person name="Hubbard S.S."/>
            <person name="Banfield J.F."/>
        </authorList>
    </citation>
    <scope>NUCLEOTIDE SEQUENCE [LARGE SCALE GENOMIC DNA]</scope>
</reference>
<dbReference type="GO" id="GO:0008757">
    <property type="term" value="F:S-adenosylmethionine-dependent methyltransferase activity"/>
    <property type="evidence" value="ECO:0007669"/>
    <property type="project" value="InterPro"/>
</dbReference>
<dbReference type="CDD" id="cd02440">
    <property type="entry name" value="AdoMet_MTases"/>
    <property type="match status" value="1"/>
</dbReference>
<dbReference type="InterPro" id="IPR013216">
    <property type="entry name" value="Methyltransf_11"/>
</dbReference>
<organism evidence="2 3">
    <name type="scientific">Candidatus Gottesmanbacteria bacterium RIFCSPHIGHO2_01_FULL_40_15</name>
    <dbReference type="NCBI Taxonomy" id="1798376"/>
    <lineage>
        <taxon>Bacteria</taxon>
        <taxon>Candidatus Gottesmaniibacteriota</taxon>
    </lineage>
</organism>
<accession>A0A1F5Z1U8</accession>
<dbReference type="EMBL" id="MFJF01000017">
    <property type="protein sequence ID" value="OGG06304.1"/>
    <property type="molecule type" value="Genomic_DNA"/>
</dbReference>